<keyword evidence="3 6" id="KW-0489">Methyltransferase</keyword>
<reference evidence="7 8" key="1">
    <citation type="submission" date="2016-07" db="EMBL/GenBank/DDBJ databases">
        <title>Comparative genomics of the Campylobacter concisus group.</title>
        <authorList>
            <person name="Miller W.G."/>
            <person name="Yee E."/>
            <person name="Chapman M.H."/>
            <person name="Huynh S."/>
            <person name="Bono J.L."/>
            <person name="On S.L.W."/>
            <person name="StLeger J."/>
            <person name="Foster G."/>
            <person name="Parker C.T."/>
        </authorList>
    </citation>
    <scope>NUCLEOTIDE SEQUENCE [LARGE SCALE GENOMIC DNA]</scope>
    <source>
        <strain evidence="7 8">ATCC 33238</strain>
    </source>
</reference>
<dbReference type="EMBL" id="CP012543">
    <property type="protein sequence ID" value="QCD47453.1"/>
    <property type="molecule type" value="Genomic_DNA"/>
</dbReference>
<evidence type="ECO:0000313" key="8">
    <source>
        <dbReference type="Proteomes" id="UP000502377"/>
    </source>
</evidence>
<feature type="binding site" evidence="6">
    <location>
        <begin position="113"/>
        <end position="114"/>
    </location>
    <ligand>
        <name>S-adenosyl-L-methionine</name>
        <dbReference type="ChEBI" id="CHEBI:59789"/>
    </ligand>
</feature>
<protein>
    <recommendedName>
        <fullName evidence="6">Ribosomal RNA small subunit methyltransferase G</fullName>
        <ecNumber evidence="6">2.1.1.-</ecNumber>
    </recommendedName>
    <alternativeName>
        <fullName evidence="6">16S rRNA 7-methylguanosine methyltransferase</fullName>
        <shortName evidence="6">16S rRNA m7G methyltransferase</shortName>
    </alternativeName>
</protein>
<evidence type="ECO:0000256" key="3">
    <source>
        <dbReference type="ARBA" id="ARBA00022603"/>
    </source>
</evidence>
<evidence type="ECO:0000256" key="5">
    <source>
        <dbReference type="ARBA" id="ARBA00022691"/>
    </source>
</evidence>
<dbReference type="SUPFAM" id="SSF53335">
    <property type="entry name" value="S-adenosyl-L-methionine-dependent methyltransferases"/>
    <property type="match status" value="1"/>
</dbReference>
<evidence type="ECO:0000256" key="2">
    <source>
        <dbReference type="ARBA" id="ARBA00022552"/>
    </source>
</evidence>
<dbReference type="NCBIfam" id="TIGR00138">
    <property type="entry name" value="rsmG_gidB"/>
    <property type="match status" value="1"/>
</dbReference>
<dbReference type="PIRSF" id="PIRSF003078">
    <property type="entry name" value="GidB"/>
    <property type="match status" value="1"/>
</dbReference>
<dbReference type="Gene3D" id="3.40.50.150">
    <property type="entry name" value="Vaccinia Virus protein VP39"/>
    <property type="match status" value="1"/>
</dbReference>
<dbReference type="KEGG" id="crx:CRECT_1833"/>
<dbReference type="HAMAP" id="MF_00074">
    <property type="entry name" value="16SrRNA_methyltr_G"/>
    <property type="match status" value="1"/>
</dbReference>
<name>A0A6G5QNX4_CAMRE</name>
<evidence type="ECO:0000256" key="6">
    <source>
        <dbReference type="HAMAP-Rule" id="MF_00074"/>
    </source>
</evidence>
<organism evidence="7 8">
    <name type="scientific">Campylobacter rectus</name>
    <name type="common">Wolinella recta</name>
    <dbReference type="NCBI Taxonomy" id="203"/>
    <lineage>
        <taxon>Bacteria</taxon>
        <taxon>Pseudomonadati</taxon>
        <taxon>Campylobacterota</taxon>
        <taxon>Epsilonproteobacteria</taxon>
        <taxon>Campylobacterales</taxon>
        <taxon>Campylobacteraceae</taxon>
        <taxon>Campylobacter</taxon>
    </lineage>
</organism>
<dbReference type="PANTHER" id="PTHR31760:SF0">
    <property type="entry name" value="S-ADENOSYL-L-METHIONINE-DEPENDENT METHYLTRANSFERASES SUPERFAMILY PROTEIN"/>
    <property type="match status" value="1"/>
</dbReference>
<dbReference type="Proteomes" id="UP000502377">
    <property type="component" value="Chromosome"/>
</dbReference>
<dbReference type="InterPro" id="IPR003682">
    <property type="entry name" value="rRNA_ssu_MeTfrase_G"/>
</dbReference>
<gene>
    <name evidence="7" type="primary">gidB</name>
    <name evidence="6" type="synonym">rsmG</name>
    <name evidence="7" type="ORF">CRECT_1833</name>
</gene>
<feature type="binding site" evidence="6">
    <location>
        <position position="67"/>
    </location>
    <ligand>
        <name>S-adenosyl-L-methionine</name>
        <dbReference type="ChEBI" id="CHEBI:59789"/>
    </ligand>
</feature>
<evidence type="ECO:0000313" key="7">
    <source>
        <dbReference type="EMBL" id="QCD47453.1"/>
    </source>
</evidence>
<dbReference type="EC" id="2.1.1.-" evidence="6"/>
<dbReference type="GO" id="GO:0005829">
    <property type="term" value="C:cytosol"/>
    <property type="evidence" value="ECO:0007669"/>
    <property type="project" value="TreeGrafter"/>
</dbReference>
<comment type="similarity">
    <text evidence="6">Belongs to the methyltransferase superfamily. RNA methyltransferase RsmG family.</text>
</comment>
<keyword evidence="1 6" id="KW-0963">Cytoplasm</keyword>
<keyword evidence="4 6" id="KW-0808">Transferase</keyword>
<dbReference type="GO" id="GO:0070043">
    <property type="term" value="F:rRNA (guanine-N7-)-methyltransferase activity"/>
    <property type="evidence" value="ECO:0007669"/>
    <property type="project" value="UniProtKB-UniRule"/>
</dbReference>
<dbReference type="RefSeq" id="WP_004318329.1">
    <property type="nucleotide sequence ID" value="NZ_CP012543.1"/>
</dbReference>
<evidence type="ECO:0000256" key="1">
    <source>
        <dbReference type="ARBA" id="ARBA00022490"/>
    </source>
</evidence>
<keyword evidence="5 6" id="KW-0949">S-adenosyl-L-methionine</keyword>
<proteinExistence type="inferred from homology"/>
<dbReference type="InterPro" id="IPR029063">
    <property type="entry name" value="SAM-dependent_MTases_sf"/>
</dbReference>
<evidence type="ECO:0000256" key="4">
    <source>
        <dbReference type="ARBA" id="ARBA00022679"/>
    </source>
</evidence>
<keyword evidence="2 6" id="KW-0698">rRNA processing</keyword>
<feature type="binding site" evidence="6">
    <location>
        <position position="62"/>
    </location>
    <ligand>
        <name>S-adenosyl-L-methionine</name>
        <dbReference type="ChEBI" id="CHEBI:59789"/>
    </ligand>
</feature>
<comment type="function">
    <text evidence="6">Specifically methylates the N7 position of a guanine in 16S rRNA.</text>
</comment>
<accession>A0A6G5QNX4</accession>
<feature type="binding site" evidence="6">
    <location>
        <begin position="85"/>
        <end position="87"/>
    </location>
    <ligand>
        <name>S-adenosyl-L-methionine</name>
        <dbReference type="ChEBI" id="CHEBI:59789"/>
    </ligand>
</feature>
<comment type="subcellular location">
    <subcellularLocation>
        <location evidence="6">Cytoplasm</location>
    </subcellularLocation>
</comment>
<feature type="binding site" evidence="6">
    <location>
        <position position="127"/>
    </location>
    <ligand>
        <name>S-adenosyl-L-methionine</name>
        <dbReference type="ChEBI" id="CHEBI:59789"/>
    </ligand>
</feature>
<dbReference type="PANTHER" id="PTHR31760">
    <property type="entry name" value="S-ADENOSYL-L-METHIONINE-DEPENDENT METHYLTRANSFERASES SUPERFAMILY PROTEIN"/>
    <property type="match status" value="1"/>
</dbReference>
<dbReference type="AlphaFoldDB" id="A0A6G5QNX4"/>
<sequence length="185" mass="20406">MKIDLPRDFDAQTAKFSEILAKFNRVHSLTSYKNLNEQIADSIAPLEIFPQIWGAKTAIDVGSGAGFPAIFLAMILRECEWHLFEPSPKKSSFLSYVKAELNLTNVCVKACKIEDGEPFTAQLITSRALMKTKDLLGICNGFLGAQTQILLYKGSSVQSELDGLNAQIYGRGNRNYVLIKGGDVI</sequence>
<dbReference type="Pfam" id="PF02527">
    <property type="entry name" value="GidB"/>
    <property type="match status" value="1"/>
</dbReference>